<evidence type="ECO:0000259" key="2">
    <source>
        <dbReference type="PROSITE" id="PS50108"/>
    </source>
</evidence>
<evidence type="ECO:0000256" key="1">
    <source>
        <dbReference type="SAM" id="MobiDB-lite"/>
    </source>
</evidence>
<dbReference type="GO" id="GO:0005886">
    <property type="term" value="C:plasma membrane"/>
    <property type="evidence" value="ECO:0007669"/>
    <property type="project" value="TreeGrafter"/>
</dbReference>
<keyword evidence="4" id="KW-1185">Reference proteome</keyword>
<dbReference type="Proteomes" id="UP001142489">
    <property type="component" value="Unassembled WGS sequence"/>
</dbReference>
<feature type="domain" description="CRIB" evidence="2">
    <location>
        <begin position="47"/>
        <end position="60"/>
    </location>
</feature>
<protein>
    <recommendedName>
        <fullName evidence="2">CRIB domain-containing protein</fullName>
    </recommendedName>
</protein>
<dbReference type="GO" id="GO:0035023">
    <property type="term" value="P:regulation of Rho protein signal transduction"/>
    <property type="evidence" value="ECO:0007669"/>
    <property type="project" value="InterPro"/>
</dbReference>
<comment type="caution">
    <text evidence="3">The sequence shown here is derived from an EMBL/GenBank/DDBJ whole genome shotgun (WGS) entry which is preliminary data.</text>
</comment>
<evidence type="ECO:0000313" key="4">
    <source>
        <dbReference type="Proteomes" id="UP001142489"/>
    </source>
</evidence>
<gene>
    <name evidence="3" type="ORF">JRQ81_016605</name>
</gene>
<organism evidence="3 4">
    <name type="scientific">Phrynocephalus forsythii</name>
    <dbReference type="NCBI Taxonomy" id="171643"/>
    <lineage>
        <taxon>Eukaryota</taxon>
        <taxon>Metazoa</taxon>
        <taxon>Chordata</taxon>
        <taxon>Craniata</taxon>
        <taxon>Vertebrata</taxon>
        <taxon>Euteleostomi</taxon>
        <taxon>Lepidosauria</taxon>
        <taxon>Squamata</taxon>
        <taxon>Bifurcata</taxon>
        <taxon>Unidentata</taxon>
        <taxon>Episquamata</taxon>
        <taxon>Toxicofera</taxon>
        <taxon>Iguania</taxon>
        <taxon>Acrodonta</taxon>
        <taxon>Agamidae</taxon>
        <taxon>Agaminae</taxon>
        <taxon>Phrynocephalus</taxon>
    </lineage>
</organism>
<name>A0A9Q0XSJ1_9SAUR</name>
<dbReference type="PANTHER" id="PTHR13502:SF7">
    <property type="entry name" value="CRIB DOMAIN-CONTAINING PROTEIN"/>
    <property type="match status" value="1"/>
</dbReference>
<dbReference type="GO" id="GO:0031267">
    <property type="term" value="F:small GTPase binding"/>
    <property type="evidence" value="ECO:0007669"/>
    <property type="project" value="InterPro"/>
</dbReference>
<evidence type="ECO:0000313" key="3">
    <source>
        <dbReference type="EMBL" id="KAJ7326846.1"/>
    </source>
</evidence>
<dbReference type="PROSITE" id="PS50108">
    <property type="entry name" value="CRIB"/>
    <property type="match status" value="1"/>
</dbReference>
<dbReference type="InterPro" id="IPR000095">
    <property type="entry name" value="CRIB_dom"/>
</dbReference>
<dbReference type="AlphaFoldDB" id="A0A9Q0XSJ1"/>
<accession>A0A9Q0XSJ1</accession>
<proteinExistence type="predicted"/>
<dbReference type="InterPro" id="IPR039056">
    <property type="entry name" value="SPEC"/>
</dbReference>
<dbReference type="OrthoDB" id="5559822at2759"/>
<sequence>EYLILASLRKTLNNQNATMTAYLACFHCCIGGRPQMKKHPQLNRNMIREPMNLVHIAHVGTKEMASSPSIEQIQEQMNSKGGYNNNSTSTQI</sequence>
<dbReference type="PANTHER" id="PTHR13502">
    <property type="entry name" value="CDC42 SMALL EFFECTOR PROTEIN HOMOLOG"/>
    <property type="match status" value="1"/>
</dbReference>
<feature type="non-terminal residue" evidence="3">
    <location>
        <position position="1"/>
    </location>
</feature>
<reference evidence="3" key="1">
    <citation type="journal article" date="2023" name="DNA Res.">
        <title>Chromosome-level genome assembly of Phrynocephalus forsythii using third-generation DNA sequencing and Hi-C analysis.</title>
        <authorList>
            <person name="Qi Y."/>
            <person name="Zhao W."/>
            <person name="Zhao Y."/>
            <person name="Niu C."/>
            <person name="Cao S."/>
            <person name="Zhang Y."/>
        </authorList>
    </citation>
    <scope>NUCLEOTIDE SEQUENCE</scope>
    <source>
        <tissue evidence="3">Muscle</tissue>
    </source>
</reference>
<dbReference type="EMBL" id="JAPFRF010000007">
    <property type="protein sequence ID" value="KAJ7326846.1"/>
    <property type="molecule type" value="Genomic_DNA"/>
</dbReference>
<feature type="region of interest" description="Disordered" evidence="1">
    <location>
        <begin position="64"/>
        <end position="92"/>
    </location>
</feature>